<evidence type="ECO:0000313" key="3">
    <source>
        <dbReference type="Proteomes" id="UP000198589"/>
    </source>
</evidence>
<dbReference type="AlphaFoldDB" id="A0A1I1YFN9"/>
<reference evidence="3" key="1">
    <citation type="submission" date="2016-10" db="EMBL/GenBank/DDBJ databases">
        <authorList>
            <person name="Varghese N."/>
            <person name="Submissions S."/>
        </authorList>
    </citation>
    <scope>NUCLEOTIDE SEQUENCE [LARGE SCALE GENOMIC DNA]</scope>
    <source>
        <strain evidence="3">DSM 46838</strain>
    </source>
</reference>
<organism evidence="2 3">
    <name type="scientific">Blastococcus tunisiensis</name>
    <dbReference type="NCBI Taxonomy" id="1798228"/>
    <lineage>
        <taxon>Bacteria</taxon>
        <taxon>Bacillati</taxon>
        <taxon>Actinomycetota</taxon>
        <taxon>Actinomycetes</taxon>
        <taxon>Geodermatophilales</taxon>
        <taxon>Geodermatophilaceae</taxon>
        <taxon>Blastococcus</taxon>
    </lineage>
</organism>
<feature type="transmembrane region" description="Helical" evidence="1">
    <location>
        <begin position="50"/>
        <end position="72"/>
    </location>
</feature>
<feature type="transmembrane region" description="Helical" evidence="1">
    <location>
        <begin position="291"/>
        <end position="314"/>
    </location>
</feature>
<feature type="transmembrane region" description="Helical" evidence="1">
    <location>
        <begin position="21"/>
        <end position="43"/>
    </location>
</feature>
<accession>A0A1I1YFN9</accession>
<evidence type="ECO:0008006" key="4">
    <source>
        <dbReference type="Google" id="ProtNLM"/>
    </source>
</evidence>
<evidence type="ECO:0000313" key="2">
    <source>
        <dbReference type="EMBL" id="SFE18415.1"/>
    </source>
</evidence>
<feature type="transmembrane region" description="Helical" evidence="1">
    <location>
        <begin position="92"/>
        <end position="117"/>
    </location>
</feature>
<proteinExistence type="predicted"/>
<dbReference type="OrthoDB" id="3733304at2"/>
<keyword evidence="1" id="KW-1133">Transmembrane helix</keyword>
<keyword evidence="3" id="KW-1185">Reference proteome</keyword>
<dbReference type="Proteomes" id="UP000198589">
    <property type="component" value="Unassembled WGS sequence"/>
</dbReference>
<keyword evidence="1" id="KW-0812">Transmembrane</keyword>
<feature type="transmembrane region" description="Helical" evidence="1">
    <location>
        <begin position="386"/>
        <end position="403"/>
    </location>
</feature>
<protein>
    <recommendedName>
        <fullName evidence="4">Membrane protein involved in the export of O-antigen and teichoic acid</fullName>
    </recommendedName>
</protein>
<feature type="transmembrane region" description="Helical" evidence="1">
    <location>
        <begin position="124"/>
        <end position="145"/>
    </location>
</feature>
<gene>
    <name evidence="2" type="ORF">SAMN05216574_102354</name>
</gene>
<sequence>MAAPSSDGAPAPRTTLPWRRLASFASLPMISLVSSVVIIPVIASVAGAQGWAAVALGQALGAGAATVLQYGWGFTGPTLLAPLGPTERARLLWVSILSRLMLAVILIPAAAGVAAFLAPDGRVLLAALTTVATATFGLSAFWFFVGTGRASDAARYETVPRLLAVSSSAALVLATGDPLYYPVVFLAGQMLALGWLTVKLASISFSGQTWSQAFAAFRTQRYAAGSDVVVAVSQSVPTSIVAGVAHDALAVFAAGDRLQKLAQSAIQPLFNAFQGWVSESPRESRASRMKLSVLATSVSGVLVGAVLAVGLPLVDYVLFAGEVEVRYDVAIPVGIALALYSLTSSINFNVLAPAGHTAHIFRSTAAGAVVSVVAVSLLAHEFAAPGGAWAIVLAQLTVLVVQLSGRRRPQRAGAPAPAEVAGGVPVA</sequence>
<evidence type="ECO:0000256" key="1">
    <source>
        <dbReference type="SAM" id="Phobius"/>
    </source>
</evidence>
<feature type="transmembrane region" description="Helical" evidence="1">
    <location>
        <begin position="360"/>
        <end position="380"/>
    </location>
</feature>
<dbReference type="STRING" id="1798228.SAMN05216574_102354"/>
<dbReference type="EMBL" id="FOND01000002">
    <property type="protein sequence ID" value="SFE18415.1"/>
    <property type="molecule type" value="Genomic_DNA"/>
</dbReference>
<name>A0A1I1YFN9_9ACTN</name>
<feature type="transmembrane region" description="Helical" evidence="1">
    <location>
        <begin position="329"/>
        <end position="348"/>
    </location>
</feature>
<dbReference type="RefSeq" id="WP_092195497.1">
    <property type="nucleotide sequence ID" value="NZ_FOND01000002.1"/>
</dbReference>
<keyword evidence="1" id="KW-0472">Membrane</keyword>